<evidence type="ECO:0000256" key="1">
    <source>
        <dbReference type="ARBA" id="ARBA00004496"/>
    </source>
</evidence>
<protein>
    <submittedName>
        <fullName evidence="9">Uncharacterized protein</fullName>
    </submittedName>
</protein>
<gene>
    <name evidence="9" type="ORF">CTOB1V02_LOCUS12554</name>
</gene>
<keyword evidence="4" id="KW-0067">ATP-binding</keyword>
<dbReference type="CDD" id="cd03278">
    <property type="entry name" value="ABC_SMC_barmotin"/>
    <property type="match status" value="1"/>
</dbReference>
<evidence type="ECO:0000256" key="8">
    <source>
        <dbReference type="SAM" id="MobiDB-lite"/>
    </source>
</evidence>
<dbReference type="SUPFAM" id="SSF52540">
    <property type="entry name" value="P-loop containing nucleoside triphosphate hydrolases"/>
    <property type="match status" value="1"/>
</dbReference>
<dbReference type="GO" id="GO:0005694">
    <property type="term" value="C:chromosome"/>
    <property type="evidence" value="ECO:0007669"/>
    <property type="project" value="InterPro"/>
</dbReference>
<keyword evidence="5 7" id="KW-0175">Coiled coil</keyword>
<evidence type="ECO:0000313" key="9">
    <source>
        <dbReference type="EMBL" id="CAD7234738.1"/>
    </source>
</evidence>
<dbReference type="InterPro" id="IPR027417">
    <property type="entry name" value="P-loop_NTPase"/>
</dbReference>
<dbReference type="InterPro" id="IPR024704">
    <property type="entry name" value="SMC"/>
</dbReference>
<dbReference type="InterPro" id="IPR036277">
    <property type="entry name" value="SMC_hinge_sf"/>
</dbReference>
<feature type="region of interest" description="Disordered" evidence="8">
    <location>
        <begin position="270"/>
        <end position="305"/>
    </location>
</feature>
<reference evidence="9" key="1">
    <citation type="submission" date="2020-11" db="EMBL/GenBank/DDBJ databases">
        <authorList>
            <person name="Tran Van P."/>
        </authorList>
    </citation>
    <scope>NUCLEOTIDE SEQUENCE</scope>
</reference>
<dbReference type="InterPro" id="IPR011890">
    <property type="entry name" value="SMC_prok"/>
</dbReference>
<evidence type="ECO:0000256" key="6">
    <source>
        <dbReference type="ARBA" id="ARBA00023125"/>
    </source>
</evidence>
<keyword evidence="2" id="KW-0963">Cytoplasm</keyword>
<accession>A0A7R8WTD7</accession>
<keyword evidence="3" id="KW-0547">Nucleotide-binding</keyword>
<dbReference type="HAMAP" id="MF_01894">
    <property type="entry name" value="Smc_prok"/>
    <property type="match status" value="1"/>
</dbReference>
<evidence type="ECO:0000256" key="2">
    <source>
        <dbReference type="ARBA" id="ARBA00022490"/>
    </source>
</evidence>
<dbReference type="PANTHER" id="PTHR43977">
    <property type="entry name" value="STRUCTURAL MAINTENANCE OF CHROMOSOMES PROTEIN 3"/>
    <property type="match status" value="1"/>
</dbReference>
<dbReference type="EMBL" id="OB669677">
    <property type="protein sequence ID" value="CAD7234738.1"/>
    <property type="molecule type" value="Genomic_DNA"/>
</dbReference>
<dbReference type="GO" id="GO:0016887">
    <property type="term" value="F:ATP hydrolysis activity"/>
    <property type="evidence" value="ECO:0007669"/>
    <property type="project" value="InterPro"/>
</dbReference>
<evidence type="ECO:0000256" key="4">
    <source>
        <dbReference type="ARBA" id="ARBA00022840"/>
    </source>
</evidence>
<proteinExistence type="inferred from homology"/>
<dbReference type="Gene3D" id="3.40.50.300">
    <property type="entry name" value="P-loop containing nucleotide triphosphate hydrolases"/>
    <property type="match status" value="2"/>
</dbReference>
<dbReference type="NCBIfam" id="TIGR02168">
    <property type="entry name" value="SMC_prok_B"/>
    <property type="match status" value="1"/>
</dbReference>
<dbReference type="SUPFAM" id="SSF75553">
    <property type="entry name" value="Smc hinge domain"/>
    <property type="match status" value="1"/>
</dbReference>
<sequence length="1105" mass="123939">MRGSGSMEDVIFNGTGNRPARNFAEVSLLLDNSERTAPTAYNADEDIEITRKIEKDKGSVYKVNGKTTRARDVQMLFADTVTGANSPALVSQGRVTAMINAKPQERRLILEESAGVSGLYVRRHEAELRLRAADNNLQRVEDLVGSMEGRLGALKKQARQAIRYKELSTEIRQLETGIAYLEWRMLVEKINKAKTKFGSAESMVAERLATVTQLNKTQNAQAEELPALRQREAESAAALQTQKLTLQRIEDQEQAIENRLNEIKQQLEQLKQDQGHEQESLKENTSTLQRLKEEEEKLQNTSSSDGNVLAEKIAIKDRLEKEVSELEREYESFMSTLAETRASHQTIERQIHNDENRLNQAQSRKSKLEDDLQQVQEKFQSNNTHDVLKASIATLETENSAIRSQLEAAEIAATQAEKELESARQQQQEFEKLKSEILTEIKTLETVLDSKDKAEFQPVLNDIETESGFETALSRALGDTLMASTDSDAPMVWIERDFDISQFPALPSSASALEPHVKAPQHLKAALSLIGVVKNTEAGRACAPQLKPGQSIVSQDGAYWRWDGLHIKAGASDRHALFLQQTNRLKELQENLPQAQEKAANADNTLEKARVHKAGKQDYLDTLQSNLRQKEQTLGAAQSELGSLIEQRSGLFANMAKCEEALANTQKDIQDLTAALEENKKSLESYDEQALEDQNERVEGVRAQLTQVRDSLNESLRELDRVQQEQSRRKARLHGIADESVNLQNRIIRSQERLKDIETREVQLIEKRDELQNAPKTMGSEREDLMSRIVELEKQRNEDADRLAAVENELSETNRALKEAENILTEARESRAHAQATASAGQEQLDEIVSGIHEKFDMAPKALIAETNLKIEEDQEIPAIEPLKEKKEKLIRSRDLIGPVNLRAEQESTELEKEVGGVLEERNDLIQAIAELREGIETLNIEARERLMAAFDHVNGHFQRLFVQLYGGGKAHLALIESDDPLNSGLEIFAQPPGKTLQSLSLLSGGEQTLASIALIFAMFLTNPSPICVLDEIDAPLDDANVDRVCTLLEEIAARGETRFIVITHHRLTMARMDRLYGVTMAERGVSQLVSVDLNQQLDFLEAAE</sequence>
<evidence type="ECO:0000256" key="3">
    <source>
        <dbReference type="ARBA" id="ARBA00022741"/>
    </source>
</evidence>
<dbReference type="AlphaFoldDB" id="A0A7R8WTD7"/>
<dbReference type="FunFam" id="3.40.50.300:FF:000901">
    <property type="entry name" value="Chromosome partition protein Smc"/>
    <property type="match status" value="1"/>
</dbReference>
<dbReference type="PIRSF" id="PIRSF005719">
    <property type="entry name" value="SMC"/>
    <property type="match status" value="1"/>
</dbReference>
<evidence type="ECO:0000256" key="7">
    <source>
        <dbReference type="SAM" id="Coils"/>
    </source>
</evidence>
<dbReference type="GO" id="GO:0030261">
    <property type="term" value="P:chromosome condensation"/>
    <property type="evidence" value="ECO:0007669"/>
    <property type="project" value="InterPro"/>
</dbReference>
<dbReference type="Gene3D" id="1.10.287.1490">
    <property type="match status" value="1"/>
</dbReference>
<keyword evidence="6" id="KW-0238">DNA-binding</keyword>
<name>A0A7R8WTD7_9CRUS</name>
<feature type="compositionally biased region" description="Basic and acidic residues" evidence="8">
    <location>
        <begin position="270"/>
        <end position="282"/>
    </location>
</feature>
<dbReference type="GO" id="GO:0005524">
    <property type="term" value="F:ATP binding"/>
    <property type="evidence" value="ECO:0007669"/>
    <property type="project" value="UniProtKB-KW"/>
</dbReference>
<dbReference type="GO" id="GO:0007062">
    <property type="term" value="P:sister chromatid cohesion"/>
    <property type="evidence" value="ECO:0007669"/>
    <property type="project" value="InterPro"/>
</dbReference>
<evidence type="ECO:0000256" key="5">
    <source>
        <dbReference type="ARBA" id="ARBA00023054"/>
    </source>
</evidence>
<organism evidence="9">
    <name type="scientific">Cyprideis torosa</name>
    <dbReference type="NCBI Taxonomy" id="163714"/>
    <lineage>
        <taxon>Eukaryota</taxon>
        <taxon>Metazoa</taxon>
        <taxon>Ecdysozoa</taxon>
        <taxon>Arthropoda</taxon>
        <taxon>Crustacea</taxon>
        <taxon>Oligostraca</taxon>
        <taxon>Ostracoda</taxon>
        <taxon>Podocopa</taxon>
        <taxon>Podocopida</taxon>
        <taxon>Cytherocopina</taxon>
        <taxon>Cytheroidea</taxon>
        <taxon>Cytherideidae</taxon>
        <taxon>Cyprideis</taxon>
    </lineage>
</organism>
<dbReference type="Pfam" id="PF02463">
    <property type="entry name" value="SMC_N"/>
    <property type="match status" value="1"/>
</dbReference>
<comment type="subcellular location">
    <subcellularLocation>
        <location evidence="1">Cytoplasm</location>
    </subcellularLocation>
</comment>
<dbReference type="GO" id="GO:0005737">
    <property type="term" value="C:cytoplasm"/>
    <property type="evidence" value="ECO:0007669"/>
    <property type="project" value="UniProtKB-SubCell"/>
</dbReference>
<feature type="region of interest" description="Disordered" evidence="8">
    <location>
        <begin position="351"/>
        <end position="372"/>
    </location>
</feature>
<dbReference type="GO" id="GO:0003677">
    <property type="term" value="F:DNA binding"/>
    <property type="evidence" value="ECO:0007669"/>
    <property type="project" value="UniProtKB-KW"/>
</dbReference>
<feature type="coiled-coil region" evidence="7">
    <location>
        <begin position="578"/>
        <end position="837"/>
    </location>
</feature>
<dbReference type="InterPro" id="IPR003395">
    <property type="entry name" value="RecF/RecN/SMC_N"/>
</dbReference>
<dbReference type="OrthoDB" id="10255539at2759"/>